<evidence type="ECO:0000313" key="2">
    <source>
        <dbReference type="EMBL" id="MFC3852477.1"/>
    </source>
</evidence>
<evidence type="ECO:0000256" key="1">
    <source>
        <dbReference type="SAM" id="SignalP"/>
    </source>
</evidence>
<accession>A0ABV7ZVD5</accession>
<reference evidence="3" key="1">
    <citation type="journal article" date="2019" name="Int. J. Syst. Evol. Microbiol.">
        <title>The Global Catalogue of Microorganisms (GCM) 10K type strain sequencing project: providing services to taxonomists for standard genome sequencing and annotation.</title>
        <authorList>
            <consortium name="The Broad Institute Genomics Platform"/>
            <consortium name="The Broad Institute Genome Sequencing Center for Infectious Disease"/>
            <person name="Wu L."/>
            <person name="Ma J."/>
        </authorList>
    </citation>
    <scope>NUCLEOTIDE SEQUENCE [LARGE SCALE GENOMIC DNA]</scope>
    <source>
        <strain evidence="3">IBRC 10765</strain>
    </source>
</reference>
<dbReference type="InterPro" id="IPR022529">
    <property type="entry name" value="DUF3530"/>
</dbReference>
<dbReference type="SUPFAM" id="SSF53474">
    <property type="entry name" value="alpha/beta-Hydrolases"/>
    <property type="match status" value="1"/>
</dbReference>
<evidence type="ECO:0000313" key="3">
    <source>
        <dbReference type="Proteomes" id="UP001595617"/>
    </source>
</evidence>
<dbReference type="Gene3D" id="3.40.50.1820">
    <property type="entry name" value="alpha/beta hydrolase"/>
    <property type="match status" value="1"/>
</dbReference>
<dbReference type="RefSeq" id="WP_380694641.1">
    <property type="nucleotide sequence ID" value="NZ_JBHRYR010000002.1"/>
</dbReference>
<feature type="chain" id="PRO_5046398621" evidence="1">
    <location>
        <begin position="25"/>
        <end position="322"/>
    </location>
</feature>
<gene>
    <name evidence="2" type="ORF">ACFOOG_06480</name>
</gene>
<dbReference type="Proteomes" id="UP001595617">
    <property type="component" value="Unassembled WGS sequence"/>
</dbReference>
<keyword evidence="3" id="KW-1185">Reference proteome</keyword>
<proteinExistence type="predicted"/>
<feature type="signal peptide" evidence="1">
    <location>
        <begin position="1"/>
        <end position="24"/>
    </location>
</feature>
<organism evidence="2 3">
    <name type="scientific">Saccharospirillum mangrovi</name>
    <dbReference type="NCBI Taxonomy" id="2161747"/>
    <lineage>
        <taxon>Bacteria</taxon>
        <taxon>Pseudomonadati</taxon>
        <taxon>Pseudomonadota</taxon>
        <taxon>Gammaproteobacteria</taxon>
        <taxon>Oceanospirillales</taxon>
        <taxon>Saccharospirillaceae</taxon>
        <taxon>Saccharospirillum</taxon>
    </lineage>
</organism>
<sequence length="322" mass="35909">MKWTRAWTLYLLLGSLMTPLMVFGQDTAPEEAIEDTATPTDEAATTELIQPPIERVNPPREASSFDLEQRYRDLLPAEQFVQLEANGEPFAALWLEQETSNPQGAVLILHDDGHHQDWPHLVQDLRQYLPAVGWATLSIALPPEPRPRIPPRTLNTEEPIPGSAVGSEPDAAHLPTLDARTEQGVRELMRRGYLNVVVLGLGSGVHPAARYMVNIAPNAEGLGFGLVMIDARPQDTSLLMPLFGELTTPTLDLYTHRDTPFEQAARQRRAAVQRANQATFVQVRDISSSTTYRSSPQVVTRRVWGWLRTNMAGRETDVIINE</sequence>
<comment type="caution">
    <text evidence="2">The sequence shown here is derived from an EMBL/GenBank/DDBJ whole genome shotgun (WGS) entry which is preliminary data.</text>
</comment>
<name>A0ABV7ZVD5_9GAMM</name>
<keyword evidence="1" id="KW-0732">Signal</keyword>
<protein>
    <submittedName>
        <fullName evidence="2">DUF3530 family protein</fullName>
    </submittedName>
</protein>
<dbReference type="Pfam" id="PF12048">
    <property type="entry name" value="DUF3530"/>
    <property type="match status" value="1"/>
</dbReference>
<dbReference type="InterPro" id="IPR029058">
    <property type="entry name" value="AB_hydrolase_fold"/>
</dbReference>
<dbReference type="EMBL" id="JBHRYR010000002">
    <property type="protein sequence ID" value="MFC3852477.1"/>
    <property type="molecule type" value="Genomic_DNA"/>
</dbReference>